<evidence type="ECO:0000313" key="10">
    <source>
        <dbReference type="EMBL" id="MBV7389275.1"/>
    </source>
</evidence>
<keyword evidence="6 8" id="KW-0472">Membrane</keyword>
<feature type="transmembrane region" description="Helical" evidence="8">
    <location>
        <begin position="745"/>
        <end position="765"/>
    </location>
</feature>
<protein>
    <submittedName>
        <fullName evidence="10">ABC transporter ATP-binding protein/permease</fullName>
    </submittedName>
</protein>
<feature type="domain" description="ABC transporter" evidence="9">
    <location>
        <begin position="2"/>
        <end position="240"/>
    </location>
</feature>
<keyword evidence="10" id="KW-0067">ATP-binding</keyword>
<dbReference type="InterPro" id="IPR003439">
    <property type="entry name" value="ABC_transporter-like_ATP-bd"/>
</dbReference>
<evidence type="ECO:0000256" key="5">
    <source>
        <dbReference type="ARBA" id="ARBA00022989"/>
    </source>
</evidence>
<dbReference type="Pfam" id="PF00005">
    <property type="entry name" value="ABC_tran"/>
    <property type="match status" value="1"/>
</dbReference>
<evidence type="ECO:0000313" key="11">
    <source>
        <dbReference type="Proteomes" id="UP000774130"/>
    </source>
</evidence>
<dbReference type="InterPro" id="IPR003593">
    <property type="entry name" value="AAA+_ATPase"/>
</dbReference>
<name>A0ABS6T8Q9_9ENTE</name>
<feature type="transmembrane region" description="Helical" evidence="8">
    <location>
        <begin position="705"/>
        <end position="725"/>
    </location>
</feature>
<evidence type="ECO:0000256" key="3">
    <source>
        <dbReference type="ARBA" id="ARBA00022475"/>
    </source>
</evidence>
<dbReference type="InterPro" id="IPR017871">
    <property type="entry name" value="ABC_transporter-like_CS"/>
</dbReference>
<comment type="subcellular location">
    <subcellularLocation>
        <location evidence="1">Cell inner membrane</location>
        <topology evidence="1">Multi-pass membrane protein</topology>
    </subcellularLocation>
</comment>
<gene>
    <name evidence="10" type="ORF">KUA55_01170</name>
</gene>
<dbReference type="EMBL" id="JAHUZB010000001">
    <property type="protein sequence ID" value="MBV7389275.1"/>
    <property type="molecule type" value="Genomic_DNA"/>
</dbReference>
<keyword evidence="11" id="KW-1185">Reference proteome</keyword>
<dbReference type="PROSITE" id="PS50893">
    <property type="entry name" value="ABC_TRANSPORTER_2"/>
    <property type="match status" value="1"/>
</dbReference>
<dbReference type="InterPro" id="IPR017911">
    <property type="entry name" value="MacB-like_ATP-bd"/>
</dbReference>
<organism evidence="10 11">
    <name type="scientific">Enterococcus alishanensis</name>
    <dbReference type="NCBI Taxonomy" id="1303817"/>
    <lineage>
        <taxon>Bacteria</taxon>
        <taxon>Bacillati</taxon>
        <taxon>Bacillota</taxon>
        <taxon>Bacilli</taxon>
        <taxon>Lactobacillales</taxon>
        <taxon>Enterococcaceae</taxon>
        <taxon>Enterococcus</taxon>
    </lineage>
</organism>
<proteinExistence type="inferred from homology"/>
<sequence length="784" mass="86480">MLELHTIKKYYHLGEMTTKALDGISVSFRRQEFVAILGPSGSGKTTMLNVIGGLDNYDSGDMIIDGKSTKTFKENDWDAFRNNSIGFVFQSYNLINHLGIIDNVELGMTLSGVAKEEKRQKAEEALRRVGLADHMHKKPNQLSGGQMQRVAIARALANDPDILLCDEPTGALDTETSVQIMNLIQELSLEKLVIMVTHNPNLAHQYADRIIEFSDGQILNDSHPHKKVEEGHQFVLKRTKMRFTTALKLSFHNLKTKKGRTFLTAFASSIGIISIGIVLSLASGFQVQINRTQTETLAKFPITISKTVTDQSDNSQQALGSEKGDFSKRKQITAKISEQDRVQHTNKIDQNYLDYIKNIDPKLSNNIGYTRMVEMNLLGNLKDSVEPVSFSTTINDEQNTNSMDLDGFISNMTGVGVSTFPTQLTKNTGDNFLKDNYQLLSGNYPKATTDVVLIVDANNNTNLNSLKNIGFEIVEDQALDFNQIVGTTFKLIHNNDYYTQTAAGNFVPNNDYQALYDNPNNRTVTISGILRVKPNAVMNLLAPGIAYSNELTTEIVNENQHSAIVDAQKNSESSVISNQPLTDEQKETTITQLGGDSLPANIMVYPNNYQDKEEILNYLDAYNTGKSKEERILYTDLAGTMTELTGGLMKAITYVLIAFAGISLVTSMIMIGIITYTSVIERTKEIGVLKALGARKKDITRVFDAETCILGLSSGILGVLFAWGATVPVNILLYNLTDLKDVAQLNPIHAVILIVVSTILTMLGGHIPARLAAKKDAAIALRAE</sequence>
<evidence type="ECO:0000256" key="4">
    <source>
        <dbReference type="ARBA" id="ARBA00022692"/>
    </source>
</evidence>
<dbReference type="GO" id="GO:0005524">
    <property type="term" value="F:ATP binding"/>
    <property type="evidence" value="ECO:0007669"/>
    <property type="project" value="UniProtKB-KW"/>
</dbReference>
<evidence type="ECO:0000256" key="7">
    <source>
        <dbReference type="ARBA" id="ARBA00038388"/>
    </source>
</evidence>
<evidence type="ECO:0000256" key="1">
    <source>
        <dbReference type="ARBA" id="ARBA00004429"/>
    </source>
</evidence>
<keyword evidence="4 8" id="KW-0812">Transmembrane</keyword>
<dbReference type="PANTHER" id="PTHR42798">
    <property type="entry name" value="LIPOPROTEIN-RELEASING SYSTEM ATP-BINDING PROTEIN LOLD"/>
    <property type="match status" value="1"/>
</dbReference>
<dbReference type="Proteomes" id="UP000774130">
    <property type="component" value="Unassembled WGS sequence"/>
</dbReference>
<dbReference type="SMART" id="SM00382">
    <property type="entry name" value="AAA"/>
    <property type="match status" value="1"/>
</dbReference>
<evidence type="ECO:0000256" key="8">
    <source>
        <dbReference type="SAM" id="Phobius"/>
    </source>
</evidence>
<evidence type="ECO:0000259" key="9">
    <source>
        <dbReference type="PROSITE" id="PS50893"/>
    </source>
</evidence>
<dbReference type="RefSeq" id="WP_218324342.1">
    <property type="nucleotide sequence ID" value="NZ_JAHUZB010000001.1"/>
</dbReference>
<feature type="transmembrane region" description="Helical" evidence="8">
    <location>
        <begin position="651"/>
        <end position="676"/>
    </location>
</feature>
<feature type="transmembrane region" description="Helical" evidence="8">
    <location>
        <begin position="262"/>
        <end position="285"/>
    </location>
</feature>
<keyword evidence="5 8" id="KW-1133">Transmembrane helix</keyword>
<accession>A0ABS6T8Q9</accession>
<evidence type="ECO:0000256" key="6">
    <source>
        <dbReference type="ARBA" id="ARBA00023136"/>
    </source>
</evidence>
<keyword evidence="2" id="KW-0813">Transport</keyword>
<dbReference type="PANTHER" id="PTHR42798:SF6">
    <property type="entry name" value="CELL DIVISION ATP-BINDING PROTEIN FTSE"/>
    <property type="match status" value="1"/>
</dbReference>
<comment type="similarity">
    <text evidence="7">Belongs to the ABC transporter superfamily. Macrolide exporter (TC 3.A.1.122) family.</text>
</comment>
<keyword evidence="3" id="KW-1003">Cell membrane</keyword>
<comment type="caution">
    <text evidence="10">The sequence shown here is derived from an EMBL/GenBank/DDBJ whole genome shotgun (WGS) entry which is preliminary data.</text>
</comment>
<evidence type="ECO:0000256" key="2">
    <source>
        <dbReference type="ARBA" id="ARBA00022448"/>
    </source>
</evidence>
<dbReference type="PROSITE" id="PS00211">
    <property type="entry name" value="ABC_TRANSPORTER_1"/>
    <property type="match status" value="1"/>
</dbReference>
<dbReference type="InterPro" id="IPR003838">
    <property type="entry name" value="ABC3_permease_C"/>
</dbReference>
<dbReference type="CDD" id="cd03255">
    <property type="entry name" value="ABC_MJ0796_LolCDE_FtsE"/>
    <property type="match status" value="1"/>
</dbReference>
<reference evidence="10 11" key="1">
    <citation type="submission" date="2021-06" db="EMBL/GenBank/DDBJ databases">
        <title>Enterococcus alishanensis sp. nov., a novel lactic acid bacterium isolated from fresh coffee beans.</title>
        <authorList>
            <person name="Chen Y.-S."/>
        </authorList>
    </citation>
    <scope>NUCLEOTIDE SEQUENCE [LARGE SCALE GENOMIC DNA]</scope>
    <source>
        <strain evidence="10 11">ALS3</strain>
    </source>
</reference>
<keyword evidence="10" id="KW-0547">Nucleotide-binding</keyword>
<dbReference type="Pfam" id="PF02687">
    <property type="entry name" value="FtsX"/>
    <property type="match status" value="1"/>
</dbReference>